<dbReference type="OrthoDB" id="200318at2"/>
<sequence length="167" mass="18374" precursor="true">MKHWIRAFFIAAGFAIAPFSAVAQEASQSPIEAKLVVQRVEFDAETKKEMLISAKTASPGDVLQYTGTYTNLSDTPLAGLVINGPIPDNTIFTTDALKVLDDATFEVLVPGEPWQTLPARKTIKKPDGTEVRVPAGPEDYKEIRWKLSDPLAPEETLTTVYRVKVSR</sequence>
<dbReference type="InterPro" id="IPR014468">
    <property type="entry name" value="UCP014979"/>
</dbReference>
<dbReference type="EMBL" id="CP000390">
    <property type="protein sequence ID" value="ABG62914.1"/>
    <property type="molecule type" value="Genomic_DNA"/>
</dbReference>
<keyword evidence="1" id="KW-0732">Signal</keyword>
<dbReference type="AlphaFoldDB" id="Q11I61"/>
<dbReference type="InterPro" id="IPR047589">
    <property type="entry name" value="DUF11_rpt"/>
</dbReference>
<protein>
    <submittedName>
        <fullName evidence="2">Conserved repeat domain</fullName>
    </submittedName>
</protein>
<dbReference type="NCBIfam" id="TIGR01451">
    <property type="entry name" value="B_ant_repeat"/>
    <property type="match status" value="1"/>
</dbReference>
<evidence type="ECO:0000256" key="1">
    <source>
        <dbReference type="SAM" id="SignalP"/>
    </source>
</evidence>
<evidence type="ECO:0000313" key="2">
    <source>
        <dbReference type="EMBL" id="ABG62914.1"/>
    </source>
</evidence>
<accession>Q11I61</accession>
<organism evidence="2">
    <name type="scientific">Chelativorans sp. (strain BNC1)</name>
    <dbReference type="NCBI Taxonomy" id="266779"/>
    <lineage>
        <taxon>Bacteria</taxon>
        <taxon>Pseudomonadati</taxon>
        <taxon>Pseudomonadota</taxon>
        <taxon>Alphaproteobacteria</taxon>
        <taxon>Hyphomicrobiales</taxon>
        <taxon>Phyllobacteriaceae</taxon>
        <taxon>Chelativorans</taxon>
    </lineage>
</organism>
<name>Q11I61_CHESB</name>
<proteinExistence type="predicted"/>
<dbReference type="eggNOG" id="COG4719">
    <property type="taxonomic scope" value="Bacteria"/>
</dbReference>
<feature type="signal peptide" evidence="1">
    <location>
        <begin position="1"/>
        <end position="23"/>
    </location>
</feature>
<dbReference type="HOGENOM" id="CLU_110275_3_0_5"/>
<dbReference type="KEGG" id="mes:Meso_1518"/>
<gene>
    <name evidence="2" type="ordered locus">Meso_1518</name>
</gene>
<feature type="chain" id="PRO_5004180356" evidence="1">
    <location>
        <begin position="24"/>
        <end position="167"/>
    </location>
</feature>
<dbReference type="PIRSF" id="PIRSF014979">
    <property type="entry name" value="UCP014979"/>
    <property type="match status" value="1"/>
</dbReference>
<dbReference type="STRING" id="266779.Meso_1518"/>
<reference evidence="2" key="1">
    <citation type="submission" date="2006-06" db="EMBL/GenBank/DDBJ databases">
        <title>Complete sequence of chromosome of Chelativorans sp. BNC1.</title>
        <authorList>
            <consortium name="US DOE Joint Genome Institute"/>
            <person name="Copeland A."/>
            <person name="Lucas S."/>
            <person name="Lapidus A."/>
            <person name="Barry K."/>
            <person name="Detter J.C."/>
            <person name="Glavina del Rio T."/>
            <person name="Hammon N."/>
            <person name="Israni S."/>
            <person name="Dalin E."/>
            <person name="Tice H."/>
            <person name="Pitluck S."/>
            <person name="Chertkov O."/>
            <person name="Brettin T."/>
            <person name="Bruce D."/>
            <person name="Han C."/>
            <person name="Tapia R."/>
            <person name="Gilna P."/>
            <person name="Schmutz J."/>
            <person name="Larimer F."/>
            <person name="Land M."/>
            <person name="Hauser L."/>
            <person name="Kyrpides N."/>
            <person name="Mikhailova N."/>
            <person name="Richardson P."/>
        </authorList>
    </citation>
    <scope>NUCLEOTIDE SEQUENCE</scope>
    <source>
        <strain evidence="2">BNC1</strain>
    </source>
</reference>